<evidence type="ECO:0000313" key="3">
    <source>
        <dbReference type="Proteomes" id="UP001139226"/>
    </source>
</evidence>
<sequence>MGHIIVAESLGYDTELHYGSMSFDTSALNDKLDSIYVKNRYQIENDLPYEQKKQFDETFAKLVNEGVLVTLGGPIQTIFTGITGLIILFVRRKKIQEQGLKLPDWLAVFLSLFWLREVFNLFHSIIFELIYKEENYFGGDERYISEYFGLGSGTLPIILGITGLLISLLVIFKVLPGKLQFPFILSGLKGGISGFIFWFEFLGPVLLP</sequence>
<dbReference type="RefSeq" id="WP_240714558.1">
    <property type="nucleotide sequence ID" value="NZ_JAKVTV010000005.1"/>
</dbReference>
<feature type="transmembrane region" description="Helical" evidence="1">
    <location>
        <begin position="67"/>
        <end position="90"/>
    </location>
</feature>
<name>A0A9X2ABM5_9FLAO</name>
<keyword evidence="1" id="KW-0472">Membrane</keyword>
<dbReference type="EMBL" id="JAKVTV010000005">
    <property type="protein sequence ID" value="MCH4824396.1"/>
    <property type="molecule type" value="Genomic_DNA"/>
</dbReference>
<dbReference type="Proteomes" id="UP001139226">
    <property type="component" value="Unassembled WGS sequence"/>
</dbReference>
<keyword evidence="1" id="KW-0812">Transmembrane</keyword>
<feature type="transmembrane region" description="Helical" evidence="1">
    <location>
        <begin position="147"/>
        <end position="172"/>
    </location>
</feature>
<keyword evidence="1" id="KW-1133">Transmembrane helix</keyword>
<dbReference type="AlphaFoldDB" id="A0A9X2ABM5"/>
<protein>
    <submittedName>
        <fullName evidence="2">Uncharacterized protein</fullName>
    </submittedName>
</protein>
<proteinExistence type="predicted"/>
<reference evidence="2" key="1">
    <citation type="submission" date="2022-03" db="EMBL/GenBank/DDBJ databases">
        <title>Gramella crocea sp. nov., isolated from activated sludge of a seafood processing plant.</title>
        <authorList>
            <person name="Zhang X."/>
        </authorList>
    </citation>
    <scope>NUCLEOTIDE SEQUENCE</scope>
    <source>
        <strain evidence="2">YJ019</strain>
    </source>
</reference>
<gene>
    <name evidence="2" type="ORF">ML462_14580</name>
</gene>
<evidence type="ECO:0000313" key="2">
    <source>
        <dbReference type="EMBL" id="MCH4824396.1"/>
    </source>
</evidence>
<organism evidence="2 3">
    <name type="scientific">Christiangramia lutea</name>
    <dbReference type="NCBI Taxonomy" id="1607951"/>
    <lineage>
        <taxon>Bacteria</taxon>
        <taxon>Pseudomonadati</taxon>
        <taxon>Bacteroidota</taxon>
        <taxon>Flavobacteriia</taxon>
        <taxon>Flavobacteriales</taxon>
        <taxon>Flavobacteriaceae</taxon>
        <taxon>Christiangramia</taxon>
    </lineage>
</organism>
<keyword evidence="3" id="KW-1185">Reference proteome</keyword>
<accession>A0A9X2ABM5</accession>
<comment type="caution">
    <text evidence="2">The sequence shown here is derived from an EMBL/GenBank/DDBJ whole genome shotgun (WGS) entry which is preliminary data.</text>
</comment>
<evidence type="ECO:0000256" key="1">
    <source>
        <dbReference type="SAM" id="Phobius"/>
    </source>
</evidence>
<feature type="transmembrane region" description="Helical" evidence="1">
    <location>
        <begin position="102"/>
        <end position="127"/>
    </location>
</feature>
<feature type="transmembrane region" description="Helical" evidence="1">
    <location>
        <begin position="179"/>
        <end position="199"/>
    </location>
</feature>